<dbReference type="InterPro" id="IPR000152">
    <property type="entry name" value="EGF-type_Asp/Asn_hydroxyl_site"/>
</dbReference>
<organism evidence="9 10">
    <name type="scientific">Dermatophagoides pteronyssinus</name>
    <name type="common">European house dust mite</name>
    <dbReference type="NCBI Taxonomy" id="6956"/>
    <lineage>
        <taxon>Eukaryota</taxon>
        <taxon>Metazoa</taxon>
        <taxon>Ecdysozoa</taxon>
        <taxon>Arthropoda</taxon>
        <taxon>Chelicerata</taxon>
        <taxon>Arachnida</taxon>
        <taxon>Acari</taxon>
        <taxon>Acariformes</taxon>
        <taxon>Sarcoptiformes</taxon>
        <taxon>Astigmata</taxon>
        <taxon>Psoroptidia</taxon>
        <taxon>Analgoidea</taxon>
        <taxon>Pyroglyphidae</taxon>
        <taxon>Dermatophagoidinae</taxon>
        <taxon>Dermatophagoides</taxon>
    </lineage>
</organism>
<feature type="domain" description="EGF-like" evidence="8">
    <location>
        <begin position="174"/>
        <end position="210"/>
    </location>
</feature>
<evidence type="ECO:0000256" key="3">
    <source>
        <dbReference type="ARBA" id="ARBA00022737"/>
    </source>
</evidence>
<feature type="domain" description="CUB" evidence="7">
    <location>
        <begin position="1822"/>
        <end position="1925"/>
    </location>
</feature>
<evidence type="ECO:0008006" key="11">
    <source>
        <dbReference type="Google" id="ProtNLM"/>
    </source>
</evidence>
<feature type="domain" description="EGF-like" evidence="8">
    <location>
        <begin position="401"/>
        <end position="448"/>
    </location>
</feature>
<dbReference type="SMART" id="SM00181">
    <property type="entry name" value="EGF"/>
    <property type="match status" value="8"/>
</dbReference>
<feature type="domain" description="CUB" evidence="7">
    <location>
        <begin position="797"/>
        <end position="929"/>
    </location>
</feature>
<name>A0ABQ8JRN3_DERPT</name>
<evidence type="ECO:0000313" key="10">
    <source>
        <dbReference type="Proteomes" id="UP000887458"/>
    </source>
</evidence>
<feature type="disulfide bond" evidence="6">
    <location>
        <begin position="243"/>
        <end position="252"/>
    </location>
</feature>
<dbReference type="Pfam" id="PF00431">
    <property type="entry name" value="CUB"/>
    <property type="match status" value="21"/>
</dbReference>
<feature type="domain" description="CUB" evidence="7">
    <location>
        <begin position="2343"/>
        <end position="2463"/>
    </location>
</feature>
<feature type="disulfide bond" evidence="6">
    <location>
        <begin position="483"/>
        <end position="492"/>
    </location>
</feature>
<dbReference type="SMART" id="SM00042">
    <property type="entry name" value="CUB"/>
    <property type="match status" value="23"/>
</dbReference>
<dbReference type="PROSITE" id="PS00022">
    <property type="entry name" value="EGF_1"/>
    <property type="match status" value="4"/>
</dbReference>
<reference evidence="9 10" key="1">
    <citation type="journal article" date="2018" name="J. Allergy Clin. Immunol.">
        <title>High-quality assembly of Dermatophagoides pteronyssinus genome and transcriptome reveals a wide range of novel allergens.</title>
        <authorList>
            <person name="Liu X.Y."/>
            <person name="Yang K.Y."/>
            <person name="Wang M.Q."/>
            <person name="Kwok J.S."/>
            <person name="Zeng X."/>
            <person name="Yang Z."/>
            <person name="Xiao X.J."/>
            <person name="Lau C.P."/>
            <person name="Li Y."/>
            <person name="Huang Z.M."/>
            <person name="Ba J.G."/>
            <person name="Yim A.K."/>
            <person name="Ouyang C.Y."/>
            <person name="Ngai S.M."/>
            <person name="Chan T.F."/>
            <person name="Leung E.L."/>
            <person name="Liu L."/>
            <person name="Liu Z.G."/>
            <person name="Tsui S.K."/>
        </authorList>
    </citation>
    <scope>NUCLEOTIDE SEQUENCE [LARGE SCALE GENOMIC DNA]</scope>
    <source>
        <strain evidence="9">Derp</strain>
    </source>
</reference>
<feature type="domain" description="CUB" evidence="7">
    <location>
        <begin position="3290"/>
        <end position="3405"/>
    </location>
</feature>
<feature type="disulfide bond" evidence="5">
    <location>
        <begin position="1582"/>
        <end position="1609"/>
    </location>
</feature>
<feature type="domain" description="CUB" evidence="7">
    <location>
        <begin position="2467"/>
        <end position="2579"/>
    </location>
</feature>
<feature type="domain" description="EGF-like" evidence="8">
    <location>
        <begin position="495"/>
        <end position="531"/>
    </location>
</feature>
<evidence type="ECO:0000313" key="9">
    <source>
        <dbReference type="EMBL" id="KAH9425067.1"/>
    </source>
</evidence>
<dbReference type="CDD" id="cd00054">
    <property type="entry name" value="EGF_CA"/>
    <property type="match status" value="5"/>
</dbReference>
<feature type="domain" description="CUB" evidence="7">
    <location>
        <begin position="3948"/>
        <end position="4058"/>
    </location>
</feature>
<feature type="disulfide bond" evidence="6">
    <location>
        <begin position="521"/>
        <end position="530"/>
    </location>
</feature>
<dbReference type="InterPro" id="IPR000859">
    <property type="entry name" value="CUB_dom"/>
</dbReference>
<dbReference type="Gene3D" id="2.60.120.290">
    <property type="entry name" value="Spermadhesin, CUB domain"/>
    <property type="match status" value="24"/>
</dbReference>
<feature type="domain" description="CUB" evidence="7">
    <location>
        <begin position="661"/>
        <end position="793"/>
    </location>
</feature>
<evidence type="ECO:0000256" key="2">
    <source>
        <dbReference type="ARBA" id="ARBA00022729"/>
    </source>
</evidence>
<comment type="caution">
    <text evidence="9">The sequence shown here is derived from an EMBL/GenBank/DDBJ whole genome shotgun (WGS) entry which is preliminary data.</text>
</comment>
<feature type="domain" description="CUB" evidence="7">
    <location>
        <begin position="1942"/>
        <end position="2064"/>
    </location>
</feature>
<dbReference type="InterPro" id="IPR000742">
    <property type="entry name" value="EGF"/>
</dbReference>
<protein>
    <recommendedName>
        <fullName evidence="11">Cubilin-like</fullName>
    </recommendedName>
</protein>
<dbReference type="Gene3D" id="2.10.25.10">
    <property type="entry name" value="Laminin"/>
    <property type="match status" value="5"/>
</dbReference>
<feature type="disulfide bond" evidence="5">
    <location>
        <begin position="3020"/>
        <end position="3047"/>
    </location>
</feature>
<evidence type="ECO:0000256" key="5">
    <source>
        <dbReference type="PROSITE-ProRule" id="PRU00059"/>
    </source>
</evidence>
<dbReference type="PROSITE" id="PS01186">
    <property type="entry name" value="EGF_2"/>
    <property type="match status" value="1"/>
</dbReference>
<feature type="domain" description="CUB" evidence="7">
    <location>
        <begin position="3658"/>
        <end position="3782"/>
    </location>
</feature>
<reference evidence="9 10" key="2">
    <citation type="journal article" date="2022" name="Mol. Biol. Evol.">
        <title>Comparative Genomics Reveals Insights into the Divergent Evolution of Astigmatic Mites and Household Pest Adaptations.</title>
        <authorList>
            <person name="Xiong Q."/>
            <person name="Wan A.T."/>
            <person name="Liu X."/>
            <person name="Fung C.S."/>
            <person name="Xiao X."/>
            <person name="Malainual N."/>
            <person name="Hou J."/>
            <person name="Wang L."/>
            <person name="Wang M."/>
            <person name="Yang K.Y."/>
            <person name="Cui Y."/>
            <person name="Leung E.L."/>
            <person name="Nong W."/>
            <person name="Shin S.K."/>
            <person name="Au S.W."/>
            <person name="Jeong K.Y."/>
            <person name="Chew F.T."/>
            <person name="Hui J.H."/>
            <person name="Leung T.F."/>
            <person name="Tungtrongchitr A."/>
            <person name="Zhong N."/>
            <person name="Liu Z."/>
            <person name="Tsui S.K."/>
        </authorList>
    </citation>
    <scope>NUCLEOTIDE SEQUENCE [LARGE SCALE GENOMIC DNA]</scope>
    <source>
        <strain evidence="9">Derp</strain>
    </source>
</reference>
<evidence type="ECO:0000256" key="6">
    <source>
        <dbReference type="PROSITE-ProRule" id="PRU00076"/>
    </source>
</evidence>
<feature type="disulfide bond" evidence="5">
    <location>
        <begin position="1037"/>
        <end position="1064"/>
    </location>
</feature>
<dbReference type="InterPro" id="IPR035914">
    <property type="entry name" value="Sperma_CUB_dom_sf"/>
</dbReference>
<dbReference type="SUPFAM" id="SSF57196">
    <property type="entry name" value="EGF/Laminin"/>
    <property type="match status" value="4"/>
</dbReference>
<keyword evidence="4 6" id="KW-1015">Disulfide bond</keyword>
<dbReference type="SMART" id="SM00179">
    <property type="entry name" value="EGF_CA"/>
    <property type="match status" value="5"/>
</dbReference>
<keyword evidence="10" id="KW-1185">Reference proteome</keyword>
<feature type="domain" description="CUB" evidence="7">
    <location>
        <begin position="2065"/>
        <end position="2204"/>
    </location>
</feature>
<dbReference type="PROSITE" id="PS50026">
    <property type="entry name" value="EGF_3"/>
    <property type="match status" value="5"/>
</dbReference>
<feature type="domain" description="CUB" evidence="7">
    <location>
        <begin position="930"/>
        <end position="1033"/>
    </location>
</feature>
<dbReference type="PANTHER" id="PTHR24251:SF37">
    <property type="entry name" value="CUB DOMAIN-CONTAINING PROTEIN"/>
    <property type="match status" value="1"/>
</dbReference>
<feature type="domain" description="CUB" evidence="7">
    <location>
        <begin position="1700"/>
        <end position="1821"/>
    </location>
</feature>
<accession>A0ABQ8JRN3</accession>
<feature type="domain" description="CUB" evidence="7">
    <location>
        <begin position="1327"/>
        <end position="1446"/>
    </location>
</feature>
<keyword evidence="2" id="KW-0732">Signal</keyword>
<dbReference type="InterPro" id="IPR049883">
    <property type="entry name" value="NOTCH1_EGF-like"/>
</dbReference>
<feature type="domain" description="CUB" evidence="7">
    <location>
        <begin position="1208"/>
        <end position="1323"/>
    </location>
</feature>
<sequence length="4086" mass="464944">MIYCLFFFTIKNAIFNNFLRFFYIFLIVWTKLTEQFDVDHYLDPFDSHPRLLVKNGHLVLLTGRNKDIVFRSSGSGQIRINGNDLLASKIQSINQGLDDTINSNEIVSQQNSPINQFIDRKLSIVETRINSRIDELTQRLNDTILLQKKIFGRKQFRRIRTMLRRLDRLEKLLTKNECDNNPCQNGATCEDGFNQYFCRCRSGFMGQNCEQDVDECVQYQGTELGCQNGGTCLNIFGSFVCLCPANHQGLRCNIEFNDCHNVSDHEICGQGLCLNIPRTQNKVAAFRCVCFQGFTKSNPNIESAPCDVDVDECRLGIDRCSKDPPVDCINTRDGYQCGPCPSGYTGDGFHCNAYDRCLINNGGCSISPRVSCFPSSSSDRVVCGPCPPGYVGDGITCSTVDGDICSTNNGGCSPDATCIANVAISARFRQCRCNDGYTGSGEGSQGCQRISSSATNCINNPCQHGATCMSYIHHGVSDVYCICPPDYTGRYCENQANLCRTNPCQNGGRCINNHGVHYCQCSNEYMGINCEQQRDTCGGQLDSPAGILSFPTTNSSANTYADNVTCIWVIQNSQQSTKVLNITFTRFKMEQSPGCAFDFLEIFDGPSREYRNLGKFCGYKNLPKGGNIITSFNSIYLKFRSDPSVAHEGFSLTWDTINPKCGGLIMNRTTGIIESPGYPHHYPANRDCHWEIIADYGKRIQFIFTDLDIEPSPNCTFDYLIIRESLSRLPSSIRTINSNADAINIIARYCNWTASPEQSIPPPITTSGSFARIHFHSDPGIHSRGFHLVFNQIPGVCGGILTGSSGIFQSPSTAYTSTTTGRTFLIYQNNIVCDWLIRVMPNERISLRFLSFALESDTTVMRSRNRSGLCTFDYVEIYDGESYESPLRARLCGRIIPPEIISTGRFLRVKFRSDMSVALRGFVAKYQALCGGEFSELQGRIESPNYPAPSLLSKNCTYQINVPIDHIIEFTVEQMDIEFDHRCMFDYLMVQGKRYCGQNPPPPFYSMNNELKIYYVNDESKPSIGFIGSYRSIEIGCGGVLKQGEPMIAISAERLVTSSIVNQCFWEIRANQSHLVMLKFFHTEISSSLSMSNGIQSDESHYSIERTTNCYDHYIMVNDSDGSLIKKFCVEQLPPPLISTGSIMFVTYVLNNTQPNQEFDSMDSNSTNATRLTTVPTTTISAIQPRFDRMIMRSFYATYHFVPARSFCDKNIFKNIGVIRSPRYPRRYPANRNCTWIIHVDNGLQIHLNFTQFRLEPASEVNSRCYDYLEIRNGRRPDSPLIGQFCGSGPIPDIISHSNYLFIRFISDPSMQNKGFEVYYEAMATGCGGTMTAESGSIESPGYPDYYINNMNCEWKIRVAEGSIISAYLVTLDMERTNAAKNCEFDYLEIYDSDNGNEARKSLGKFCNHNDISRPVIKTTGNKMFIRFVTDATINRGGFKLNYRTDCNQTLIGRYGVIESPNYPDPHPHNLNCIWHILAPLGNNITIAFSQLVLETNVDCKFDYINISEVIRPNQFRLQDVNLLKINEPNDIKTKMTLCGNYTGSLPTMIRIEQNEALIQFISDETRSIESGFRLEWSSTGCGGEFRNHPIGVISSPDYPNSYPLNVECLWHIYAEPGYKIDLMIEDLDIELSNDCVYDNLQVFSGNNDRNSPLLLKQCSRTSNIHLSSYGNEMTIKLTSDLSNSHRGFNATFRTTERGCGGTYLAEKGTITSPNYGGGNHYDPKTDCSYRLMAEENFDIELIVNDYDIPKSINCSASYLAIYDGFFDESDSVLLAKFCGQLSQPTKEELKFRSNNSVLSVRLFSDGLHTGRGFNITYRKVCGKTIIIDDQEQYQNILSPNYPHRINQEKPCHFILKTSKPEDRLTVRFTHLDTTNIDSGQIPCEFLKIEIYEGREQLPNKRLQQICNHIIPPPVVSQGDTLLLIVQAAIFRALVSSIHSFCGGDFHNTEGYIATPGYPNSYPLNIECIWVLEAAPSNRFELEFVENFDIESSDYCNNDYLEIRLDNSSGTILGPNGQRLCGQFDGKQKPLPQIQIDSPGNLWIKFRTDDVGVAKGFLLHFRIATITYLSSSNGMIGSPGWPSGFYFENVTFIWYVVVPHDHYIKLEFQEFSLHGDQIINFCPFQLSIYNGIVDFSQISSSLTEQISTNLQSSIFPEPKQSYCGQQLPNDFIADSNAITLMYMRKYDAYIPSKQIKFLLKWSMLNGTEYTNIKQNIGIPDNINTTFSIFIDHGQSYNLLSENFTSYGNDIDWYFRTKQSMHMNVTVDLMAINPQSSCWSNKMTLYVWQTTKHRWQSIKTICSRMTEPIEIRESNEFRLNLRYFKKFESFPVKANYNLTITPICGGNLTDQPNGEIDSSEDIDEQIRGIKICEWKIKVREGRTIRFHIEFYSIGFIIDSSTCQNRGESLEIHNGHSIDSPLLTRPLCGHATTWFTLSDTSTNYAYVVYRSKRATNSFRIRYEEIGIKCGGEFVIKRAGDDVIISSPDYPEYPKHDIICEWIIRGPLDYGIQITFEQEKWSSCDKNNSYLEVYNGGSELSGLIERICIPAFNQNTIVVNSHITLIRYVLKKVSFQSRFKATITIEGCNREYYVPFGSFLTDKNGLSKLEDEYQFPKFRYRNQINSSIKKSTQFSSNLCTIRLLTQADFFITLNITSILLRGKDCTKGDIIEIKENSNSPTNLMKLCSPKNETTNPLIITSQSNELFIIYKQINIEPNVDGGDIGVDRFNNDHSIGIKFYAFAKYKRCYHFIDLRQTTTGLVFLPTDIRSNTRRVSCQWLFYNDPGNLIKLTFSWFNFGQFPVEMNDNDDDETKKKKNKKQTLRCNKLMMIQRNYFVPPILANKYGCSRLRPRVIQSLTHIMTIKMFAKELDSNEGFSLVYTSISGENICSAIFDSSYGSFQSMDFDFSHNMTGLISCAWEMKIGFNHSGSLVIDTFDVPGDCSNSTLNVGQLHSGLKIFGTRHLICIPENKKPQKNGLKFIVPIFRDFDESLAINPTIFLNFNRTKSNVYKGMRGEYFIQKCGGLFDPMIEQEFQSPSYPNAYPSSTFCHWIFKRMNIDFEANSIPGYKLTFIELDIGHNCDQDYFLLQMNPRYEWQGSERICSSVNSLPVPIYLTHGIILSFVSSQNLSISSSSTNPSTYDSSQRKFRFRIEPISNGCGGLLASHQGFFHSPNYSDTSDTDTGFGGQTNHRYPLSIECVWTIKAMPDFHLEFEFVSRFDLEQSDNCQNDYLLFEERKGLSTNIDEWTQISKLCGHQTPKTIISQSDLVRITFRSNDNIQGDGFRVQYRQKCGGQFEDESGFIYSPNYFTQGSYSNDLTCIYRIRRNPNEYIQIQFEEFDLEHHTNCLFDSVNIYLGDHQNSSTKHYGPYCGLIAPPRLVSNELLTIVFHADLMVTKRGFKLRYNVTKCGGNITDAEGEIISPTGSQRECVWNIMIPDERMSVSLQIIEMNLGNEHCRYYCCNNLKIMETINEIYHPPLAYLCSNLTEEVTFKSTGNQMFISLMHDTWQDSFVPKFRLRYWASPGPKTNCGGHFDGQMEGVIITPDLDGDSFYEKQLDCLWTISGLRENQILTLEFERFDVATIDNETDPDRCIHGGDYLQVFDGITIHAQQLTILCGRTMIPEKLTSTTNSLLLQFITNHDDILGHGFRAHFRVENRTCGGTIISSEIPSSLISPQYPNGYERPLQCSWEISGQFNYYRIPLILKFQDLDLDCSNGDYVQIIQFRPSTYESYLYSPITLCSSPAPVKFMSDSNNRIRLIMKTFTDPVETAYDYVGINRTATSTKLMPTQQQQQQRKTFRGFNVTHHFSVCNETLEGPDNGFISNKNYPHPTLVHMGIFCYINITVPEDRQISVFFEQFSFYICSHSNLTIYDGNNDNGDDKKPKVFGIYCDQKTLPNPLFTTSNRLSLIIQARYQIRIPGTPVNPHDNRNKILYSISYTSQPKSLVPGCGGNFTSLRGSFTSPNYPFPSINDQTCIWMIHTNGYHTITLKFDEFMIPEPCDTNFITIFDGLEDLEEKRLATFCSMDKPASIQSLSNSMMIKYYSRENFLPGFRVSYHANTKEPTVKGRIITKNTFRFSRDFRVFTDV</sequence>
<comment type="caution">
    <text evidence="6">Lacks conserved residue(s) required for the propagation of feature annotation.</text>
</comment>
<evidence type="ECO:0000256" key="4">
    <source>
        <dbReference type="ARBA" id="ARBA00023157"/>
    </source>
</evidence>
<proteinExistence type="predicted"/>
<evidence type="ECO:0000256" key="1">
    <source>
        <dbReference type="ARBA" id="ARBA00022536"/>
    </source>
</evidence>
<dbReference type="PROSITE" id="PS01180">
    <property type="entry name" value="CUB"/>
    <property type="match status" value="23"/>
</dbReference>
<dbReference type="EMBL" id="NJHN03000023">
    <property type="protein sequence ID" value="KAH9425067.1"/>
    <property type="molecule type" value="Genomic_DNA"/>
</dbReference>
<feature type="domain" description="CUB" evidence="7">
    <location>
        <begin position="537"/>
        <end position="657"/>
    </location>
</feature>
<feature type="domain" description="CUB" evidence="7">
    <location>
        <begin position="1582"/>
        <end position="1696"/>
    </location>
</feature>
<feature type="domain" description="CUB" evidence="7">
    <location>
        <begin position="1037"/>
        <end position="1166"/>
    </location>
</feature>
<dbReference type="CDD" id="cd22201">
    <property type="entry name" value="cubilin_NTD"/>
    <property type="match status" value="1"/>
</dbReference>
<feature type="domain" description="CUB" evidence="7">
    <location>
        <begin position="3809"/>
        <end position="3907"/>
    </location>
</feature>
<feature type="domain" description="CUB" evidence="7">
    <location>
        <begin position="3528"/>
        <end position="3654"/>
    </location>
</feature>
<feature type="disulfide bond" evidence="6">
    <location>
        <begin position="200"/>
        <end position="209"/>
    </location>
</feature>
<feature type="domain" description="EGF-like" evidence="8">
    <location>
        <begin position="453"/>
        <end position="493"/>
    </location>
</feature>
<dbReference type="InterPro" id="IPR018097">
    <property type="entry name" value="EGF_Ca-bd_CS"/>
</dbReference>
<feature type="domain" description="CUB" evidence="7">
    <location>
        <begin position="1447"/>
        <end position="1580"/>
    </location>
</feature>
<keyword evidence="1 6" id="KW-0245">EGF-like domain</keyword>
<gene>
    <name evidence="9" type="ORF">DERP_011795</name>
</gene>
<feature type="domain" description="EGF-like" evidence="8">
    <location>
        <begin position="212"/>
        <end position="253"/>
    </location>
</feature>
<dbReference type="CDD" id="cd00041">
    <property type="entry name" value="CUB"/>
    <property type="match status" value="21"/>
</dbReference>
<dbReference type="InterPro" id="IPR001881">
    <property type="entry name" value="EGF-like_Ca-bd_dom"/>
</dbReference>
<dbReference type="PROSITE" id="PS00010">
    <property type="entry name" value="ASX_HYDROXYL"/>
    <property type="match status" value="2"/>
</dbReference>
<evidence type="ECO:0000259" key="8">
    <source>
        <dbReference type="PROSITE" id="PS50026"/>
    </source>
</evidence>
<dbReference type="SUPFAM" id="SSF49854">
    <property type="entry name" value="Spermadhesin, CUB domain"/>
    <property type="match status" value="24"/>
</dbReference>
<dbReference type="Proteomes" id="UP000887458">
    <property type="component" value="Unassembled WGS sequence"/>
</dbReference>
<feature type="disulfide bond" evidence="5">
    <location>
        <begin position="661"/>
        <end position="688"/>
    </location>
</feature>
<keyword evidence="3" id="KW-0677">Repeat</keyword>
<feature type="domain" description="CUB" evidence="7">
    <location>
        <begin position="3407"/>
        <end position="3521"/>
    </location>
</feature>
<dbReference type="Pfam" id="PF07645">
    <property type="entry name" value="EGF_CA"/>
    <property type="match status" value="2"/>
</dbReference>
<dbReference type="PROSITE" id="PS01187">
    <property type="entry name" value="EGF_CA"/>
    <property type="match status" value="2"/>
</dbReference>
<feature type="domain" description="CUB" evidence="7">
    <location>
        <begin position="3020"/>
        <end position="3153"/>
    </location>
</feature>
<dbReference type="PANTHER" id="PTHR24251">
    <property type="entry name" value="OVOCHYMASE-RELATED"/>
    <property type="match status" value="1"/>
</dbReference>
<evidence type="ECO:0000259" key="7">
    <source>
        <dbReference type="PROSITE" id="PS01180"/>
    </source>
</evidence>
<feature type="domain" description="CUB" evidence="7">
    <location>
        <begin position="3157"/>
        <end position="3289"/>
    </location>
</feature>